<comment type="caution">
    <text evidence="1">The sequence shown here is derived from an EMBL/GenBank/DDBJ whole genome shotgun (WGS) entry which is preliminary data.</text>
</comment>
<dbReference type="AlphaFoldDB" id="A0AAJ1TFD2"/>
<dbReference type="InterPro" id="IPR008767">
    <property type="entry name" value="Phage_SPP1_head-tail_adaptor"/>
</dbReference>
<keyword evidence="2" id="KW-1185">Reference proteome</keyword>
<dbReference type="RefSeq" id="WP_307253242.1">
    <property type="nucleotide sequence ID" value="NZ_JAUSUV010000008.1"/>
</dbReference>
<evidence type="ECO:0000313" key="1">
    <source>
        <dbReference type="EMBL" id="MDQ0417920.1"/>
    </source>
</evidence>
<organism evidence="1 2">
    <name type="scientific">Croceifilum oryzae</name>
    <dbReference type="NCBI Taxonomy" id="1553429"/>
    <lineage>
        <taxon>Bacteria</taxon>
        <taxon>Bacillati</taxon>
        <taxon>Bacillota</taxon>
        <taxon>Bacilli</taxon>
        <taxon>Bacillales</taxon>
        <taxon>Thermoactinomycetaceae</taxon>
        <taxon>Croceifilum</taxon>
    </lineage>
</organism>
<name>A0AAJ1TFD2_9BACL</name>
<evidence type="ECO:0000313" key="2">
    <source>
        <dbReference type="Proteomes" id="UP001238450"/>
    </source>
</evidence>
<reference evidence="1 2" key="1">
    <citation type="submission" date="2023-07" db="EMBL/GenBank/DDBJ databases">
        <title>Genomic Encyclopedia of Type Strains, Phase IV (KMG-IV): sequencing the most valuable type-strain genomes for metagenomic binning, comparative biology and taxonomic classification.</title>
        <authorList>
            <person name="Goeker M."/>
        </authorList>
    </citation>
    <scope>NUCLEOTIDE SEQUENCE [LARGE SCALE GENOMIC DNA]</scope>
    <source>
        <strain evidence="1 2">DSM 46876</strain>
    </source>
</reference>
<dbReference type="EMBL" id="JAUSUV010000008">
    <property type="protein sequence ID" value="MDQ0417920.1"/>
    <property type="molecule type" value="Genomic_DNA"/>
</dbReference>
<gene>
    <name evidence="1" type="ORF">J2Z48_002104</name>
</gene>
<dbReference type="InterPro" id="IPR038666">
    <property type="entry name" value="SSP1_head-tail_sf"/>
</dbReference>
<protein>
    <submittedName>
        <fullName evidence="1">SPP1 family predicted phage head-tail adaptor</fullName>
    </submittedName>
</protein>
<dbReference type="NCBIfam" id="TIGR01563">
    <property type="entry name" value="gp16_SPP1"/>
    <property type="match status" value="1"/>
</dbReference>
<dbReference type="Pfam" id="PF05521">
    <property type="entry name" value="Phage_HCP"/>
    <property type="match status" value="1"/>
</dbReference>
<dbReference type="Proteomes" id="UP001238450">
    <property type="component" value="Unassembled WGS sequence"/>
</dbReference>
<dbReference type="Gene3D" id="2.40.10.270">
    <property type="entry name" value="Bacteriophage SPP1 head-tail adaptor protein"/>
    <property type="match status" value="1"/>
</dbReference>
<proteinExistence type="predicted"/>
<accession>A0AAJ1TFD2</accession>
<sequence>MKIQRLVLGEDDGIGGTIRSWEDVGTVWARVTPLSGSEMATAQQIQPSTTHRVEMRYRNNIHSSMRLLFQGRKLEILSVQNIEECKKELHLLCKEVGLDELSE</sequence>